<name>A0A7R9LL09_9ACAR</name>
<keyword evidence="4" id="KW-0547">Nucleotide-binding</keyword>
<keyword evidence="3" id="KW-0488">Methylation</keyword>
<sequence length="279" mass="31082">MPQQHISQLPRLGALVSSLDGHQRVNLHCRVVVLGSAKVGKTAIVEQFLYDAFPVQHSATVEQLYRAEYQVRGTVGKTAIVEQFLYDAFPVQHSATVEQLYRAEYQVRGTGSLTLDILDTSGSYEFPAMRQLAIKSGDAFILVFSVDDSESFEEVRRLRELILELKSRDNNDNHNQIPIPICVVGNKNDLLDDRRVIRKEVAESVICLDWENGYVECSAKSNTNVVTIFQELMIQAKVPIDVGPVIANGKPRRSSLPECPTSPVDKDKGIPKRNSCAVS</sequence>
<evidence type="ECO:0000256" key="9">
    <source>
        <dbReference type="ARBA" id="ARBA00038061"/>
    </source>
</evidence>
<evidence type="ECO:0000313" key="12">
    <source>
        <dbReference type="Proteomes" id="UP000728032"/>
    </source>
</evidence>
<dbReference type="PANTHER" id="PTHR46149:SF7">
    <property type="entry name" value="GTP-BINDING PROTEIN DI-RAS2"/>
    <property type="match status" value="1"/>
</dbReference>
<dbReference type="GO" id="GO:0003924">
    <property type="term" value="F:GTPase activity"/>
    <property type="evidence" value="ECO:0007669"/>
    <property type="project" value="InterPro"/>
</dbReference>
<evidence type="ECO:0008006" key="13">
    <source>
        <dbReference type="Google" id="ProtNLM"/>
    </source>
</evidence>
<dbReference type="OrthoDB" id="265044at2759"/>
<evidence type="ECO:0000313" key="11">
    <source>
        <dbReference type="EMBL" id="CAD7642423.1"/>
    </source>
</evidence>
<evidence type="ECO:0000256" key="6">
    <source>
        <dbReference type="ARBA" id="ARBA00023136"/>
    </source>
</evidence>
<dbReference type="PROSITE" id="PS51421">
    <property type="entry name" value="RAS"/>
    <property type="match status" value="1"/>
</dbReference>
<comment type="similarity">
    <text evidence="9">Belongs to the small GTPase superfamily. RasD family.</text>
</comment>
<keyword evidence="2" id="KW-1003">Cell membrane</keyword>
<accession>A0A7R9LL09</accession>
<dbReference type="SMART" id="SM00173">
    <property type="entry name" value="RAS"/>
    <property type="match status" value="1"/>
</dbReference>
<dbReference type="InterPro" id="IPR052236">
    <property type="entry name" value="Small_GTPase_RasD"/>
</dbReference>
<dbReference type="GO" id="GO:0005525">
    <property type="term" value="F:GTP binding"/>
    <property type="evidence" value="ECO:0007669"/>
    <property type="project" value="UniProtKB-KW"/>
</dbReference>
<dbReference type="InterPro" id="IPR027417">
    <property type="entry name" value="P-loop_NTPase"/>
</dbReference>
<reference evidence="11" key="1">
    <citation type="submission" date="2020-11" db="EMBL/GenBank/DDBJ databases">
        <authorList>
            <person name="Tran Van P."/>
        </authorList>
    </citation>
    <scope>NUCLEOTIDE SEQUENCE</scope>
</reference>
<dbReference type="FunFam" id="3.40.50.300:FF:000475">
    <property type="entry name" value="GTP-binding protein Rhes"/>
    <property type="match status" value="1"/>
</dbReference>
<evidence type="ECO:0000256" key="2">
    <source>
        <dbReference type="ARBA" id="ARBA00022475"/>
    </source>
</evidence>
<dbReference type="Pfam" id="PF00071">
    <property type="entry name" value="Ras"/>
    <property type="match status" value="2"/>
</dbReference>
<dbReference type="EMBL" id="CAJPVJ010001086">
    <property type="protein sequence ID" value="CAG2164024.1"/>
    <property type="molecule type" value="Genomic_DNA"/>
</dbReference>
<keyword evidence="12" id="KW-1185">Reference proteome</keyword>
<evidence type="ECO:0000256" key="10">
    <source>
        <dbReference type="SAM" id="MobiDB-lite"/>
    </source>
</evidence>
<dbReference type="SUPFAM" id="SSF52540">
    <property type="entry name" value="P-loop containing nucleoside triphosphate hydrolases"/>
    <property type="match status" value="2"/>
</dbReference>
<dbReference type="AlphaFoldDB" id="A0A7R9LL09"/>
<dbReference type="EMBL" id="OC915911">
    <property type="protein sequence ID" value="CAD7642423.1"/>
    <property type="molecule type" value="Genomic_DNA"/>
</dbReference>
<evidence type="ECO:0000256" key="7">
    <source>
        <dbReference type="ARBA" id="ARBA00023288"/>
    </source>
</evidence>
<dbReference type="InterPro" id="IPR001806">
    <property type="entry name" value="Small_GTPase"/>
</dbReference>
<keyword evidence="6" id="KW-0472">Membrane</keyword>
<gene>
    <name evidence="11" type="ORF">ONB1V03_LOCUS3584</name>
</gene>
<dbReference type="Gene3D" id="3.40.50.300">
    <property type="entry name" value="P-loop containing nucleotide triphosphate hydrolases"/>
    <property type="match status" value="2"/>
</dbReference>
<dbReference type="SMART" id="SM00174">
    <property type="entry name" value="RHO"/>
    <property type="match status" value="1"/>
</dbReference>
<dbReference type="GO" id="GO:0005886">
    <property type="term" value="C:plasma membrane"/>
    <property type="evidence" value="ECO:0007669"/>
    <property type="project" value="UniProtKB-SubCell"/>
</dbReference>
<protein>
    <recommendedName>
        <fullName evidence="13">GTP-binding protein Rhes</fullName>
    </recommendedName>
</protein>
<feature type="region of interest" description="Disordered" evidence="10">
    <location>
        <begin position="249"/>
        <end position="279"/>
    </location>
</feature>
<dbReference type="Proteomes" id="UP000728032">
    <property type="component" value="Unassembled WGS sequence"/>
</dbReference>
<dbReference type="PRINTS" id="PR00449">
    <property type="entry name" value="RASTRNSFRMNG"/>
</dbReference>
<keyword evidence="5" id="KW-0342">GTP-binding</keyword>
<evidence type="ECO:0000256" key="1">
    <source>
        <dbReference type="ARBA" id="ARBA00004193"/>
    </source>
</evidence>
<evidence type="ECO:0000256" key="8">
    <source>
        <dbReference type="ARBA" id="ARBA00023289"/>
    </source>
</evidence>
<proteinExistence type="inferred from homology"/>
<dbReference type="PROSITE" id="PS51419">
    <property type="entry name" value="RAB"/>
    <property type="match status" value="1"/>
</dbReference>
<keyword evidence="8" id="KW-0636">Prenylation</keyword>
<evidence type="ECO:0000256" key="3">
    <source>
        <dbReference type="ARBA" id="ARBA00022481"/>
    </source>
</evidence>
<keyword evidence="7" id="KW-0449">Lipoprotein</keyword>
<dbReference type="SMART" id="SM00175">
    <property type="entry name" value="RAB"/>
    <property type="match status" value="1"/>
</dbReference>
<evidence type="ECO:0000256" key="4">
    <source>
        <dbReference type="ARBA" id="ARBA00022741"/>
    </source>
</evidence>
<evidence type="ECO:0000256" key="5">
    <source>
        <dbReference type="ARBA" id="ARBA00023134"/>
    </source>
</evidence>
<dbReference type="PROSITE" id="PS51420">
    <property type="entry name" value="RHO"/>
    <property type="match status" value="1"/>
</dbReference>
<organism evidence="11">
    <name type="scientific">Oppiella nova</name>
    <dbReference type="NCBI Taxonomy" id="334625"/>
    <lineage>
        <taxon>Eukaryota</taxon>
        <taxon>Metazoa</taxon>
        <taxon>Ecdysozoa</taxon>
        <taxon>Arthropoda</taxon>
        <taxon>Chelicerata</taxon>
        <taxon>Arachnida</taxon>
        <taxon>Acari</taxon>
        <taxon>Acariformes</taxon>
        <taxon>Sarcoptiformes</taxon>
        <taxon>Oribatida</taxon>
        <taxon>Brachypylina</taxon>
        <taxon>Oppioidea</taxon>
        <taxon>Oppiidae</taxon>
        <taxon>Oppiella</taxon>
    </lineage>
</organism>
<dbReference type="NCBIfam" id="TIGR00231">
    <property type="entry name" value="small_GTP"/>
    <property type="match status" value="1"/>
</dbReference>
<dbReference type="InterPro" id="IPR005225">
    <property type="entry name" value="Small_GTP-bd"/>
</dbReference>
<comment type="subcellular location">
    <subcellularLocation>
        <location evidence="1">Cell membrane</location>
        <topology evidence="1">Lipid-anchor</topology>
    </subcellularLocation>
</comment>
<dbReference type="PANTHER" id="PTHR46149">
    <property type="entry name" value="MIP08469P"/>
    <property type="match status" value="1"/>
</dbReference>